<dbReference type="SUPFAM" id="SSF51230">
    <property type="entry name" value="Single hybrid motif"/>
    <property type="match status" value="2"/>
</dbReference>
<dbReference type="OrthoDB" id="537444at2759"/>
<feature type="domain" description="Peripheral subunit-binding (PSBD)" evidence="8">
    <location>
        <begin position="345"/>
        <end position="382"/>
    </location>
</feature>
<dbReference type="PANTHER" id="PTHR23151:SF75">
    <property type="entry name" value="DIHYDROLIPOYLLYSINE-RESIDUE ACETYLTRANSFERASE COMPONENT 5 OF PYRUVATE DEHYDROGENASE COMPLEX, CHLOROPLASTIC"/>
    <property type="match status" value="1"/>
</dbReference>
<keyword evidence="2 4" id="KW-0450">Lipoyl</keyword>
<dbReference type="InterPro" id="IPR045257">
    <property type="entry name" value="E2/Pdx1"/>
</dbReference>
<evidence type="ECO:0000256" key="3">
    <source>
        <dbReference type="ARBA" id="ARBA00022946"/>
    </source>
</evidence>
<keyword evidence="3" id="KW-0809">Transit peptide</keyword>
<gene>
    <name evidence="9" type="ORF">TrLO_g9158</name>
</gene>
<dbReference type="EMBL" id="BRXW01000143">
    <property type="protein sequence ID" value="GMI09940.1"/>
    <property type="molecule type" value="Genomic_DNA"/>
</dbReference>
<protein>
    <recommendedName>
        <fullName evidence="4">Dihydrolipoamide acetyltransferase component of pyruvate dehydrogenase complex</fullName>
        <ecNumber evidence="4">2.3.1.-</ecNumber>
    </recommendedName>
</protein>
<keyword evidence="6" id="KW-0732">Signal</keyword>
<feature type="chain" id="PRO_5040916262" description="Dihydrolipoamide acetyltransferase component of pyruvate dehydrogenase complex" evidence="6">
    <location>
        <begin position="16"/>
        <end position="626"/>
    </location>
</feature>
<feature type="compositionally biased region" description="Low complexity" evidence="5">
    <location>
        <begin position="239"/>
        <end position="281"/>
    </location>
</feature>
<dbReference type="InterPro" id="IPR023213">
    <property type="entry name" value="CAT-like_dom_sf"/>
</dbReference>
<dbReference type="CDD" id="cd06849">
    <property type="entry name" value="lipoyl_domain"/>
    <property type="match status" value="2"/>
</dbReference>
<dbReference type="FunFam" id="2.40.50.100:FF:000010">
    <property type="entry name" value="Acetyltransferase component of pyruvate dehydrogenase complex"/>
    <property type="match status" value="1"/>
</dbReference>
<dbReference type="InterPro" id="IPR011053">
    <property type="entry name" value="Single_hybrid_motif"/>
</dbReference>
<organism evidence="9 10">
    <name type="scientific">Triparma laevis f. longispina</name>
    <dbReference type="NCBI Taxonomy" id="1714387"/>
    <lineage>
        <taxon>Eukaryota</taxon>
        <taxon>Sar</taxon>
        <taxon>Stramenopiles</taxon>
        <taxon>Ochrophyta</taxon>
        <taxon>Bolidophyceae</taxon>
        <taxon>Parmales</taxon>
        <taxon>Triparmaceae</taxon>
        <taxon>Triparma</taxon>
    </lineage>
</organism>
<dbReference type="GO" id="GO:0004742">
    <property type="term" value="F:dihydrolipoyllysine-residue acetyltransferase activity"/>
    <property type="evidence" value="ECO:0007669"/>
    <property type="project" value="TreeGrafter"/>
</dbReference>
<dbReference type="InterPro" id="IPR000089">
    <property type="entry name" value="Biotin_lipoyl"/>
</dbReference>
<feature type="region of interest" description="Disordered" evidence="5">
    <location>
        <begin position="120"/>
        <end position="149"/>
    </location>
</feature>
<dbReference type="Gene3D" id="3.30.559.10">
    <property type="entry name" value="Chloramphenicol acetyltransferase-like domain"/>
    <property type="match status" value="1"/>
</dbReference>
<dbReference type="Gene3D" id="2.40.50.100">
    <property type="match status" value="2"/>
</dbReference>
<evidence type="ECO:0000256" key="4">
    <source>
        <dbReference type="RuleBase" id="RU003423"/>
    </source>
</evidence>
<comment type="cofactor">
    <cofactor evidence="4">
        <name>(R)-lipoate</name>
        <dbReference type="ChEBI" id="CHEBI:83088"/>
    </cofactor>
</comment>
<dbReference type="InterPro" id="IPR003016">
    <property type="entry name" value="2-oxoA_DH_lipoyl-BS"/>
</dbReference>
<dbReference type="PANTHER" id="PTHR23151">
    <property type="entry name" value="DIHYDROLIPOAMIDE ACETYL/SUCCINYL-TRANSFERASE-RELATED"/>
    <property type="match status" value="1"/>
</dbReference>
<evidence type="ECO:0000256" key="6">
    <source>
        <dbReference type="SAM" id="SignalP"/>
    </source>
</evidence>
<keyword evidence="4" id="KW-0012">Acyltransferase</keyword>
<dbReference type="PROSITE" id="PS00189">
    <property type="entry name" value="LIPOYL"/>
    <property type="match status" value="1"/>
</dbReference>
<dbReference type="AlphaFoldDB" id="A0A9W7FD19"/>
<dbReference type="Gene3D" id="4.10.320.10">
    <property type="entry name" value="E3-binding domain"/>
    <property type="match status" value="2"/>
</dbReference>
<dbReference type="InterPro" id="IPR001078">
    <property type="entry name" value="2-oxoacid_DH_actylTfrase"/>
</dbReference>
<feature type="region of interest" description="Disordered" evidence="5">
    <location>
        <begin position="236"/>
        <end position="281"/>
    </location>
</feature>
<evidence type="ECO:0000256" key="1">
    <source>
        <dbReference type="ARBA" id="ARBA00007317"/>
    </source>
</evidence>
<dbReference type="SUPFAM" id="SSF52777">
    <property type="entry name" value="CoA-dependent acyltransferases"/>
    <property type="match status" value="1"/>
</dbReference>
<dbReference type="EC" id="2.3.1.-" evidence="4"/>
<feature type="domain" description="Lipoyl-binding" evidence="7">
    <location>
        <begin position="30"/>
        <end position="105"/>
    </location>
</feature>
<dbReference type="InterPro" id="IPR036625">
    <property type="entry name" value="E3-bd_dom_sf"/>
</dbReference>
<proteinExistence type="inferred from homology"/>
<dbReference type="InterPro" id="IPR004167">
    <property type="entry name" value="PSBD"/>
</dbReference>
<evidence type="ECO:0000313" key="9">
    <source>
        <dbReference type="EMBL" id="GMI09940.1"/>
    </source>
</evidence>
<reference evidence="10" key="1">
    <citation type="journal article" date="2023" name="Commun. Biol.">
        <title>Genome analysis of Parmales, the sister group of diatoms, reveals the evolutionary specialization of diatoms from phago-mixotrophs to photoautotrophs.</title>
        <authorList>
            <person name="Ban H."/>
            <person name="Sato S."/>
            <person name="Yoshikawa S."/>
            <person name="Yamada K."/>
            <person name="Nakamura Y."/>
            <person name="Ichinomiya M."/>
            <person name="Sato N."/>
            <person name="Blanc-Mathieu R."/>
            <person name="Endo H."/>
            <person name="Kuwata A."/>
            <person name="Ogata H."/>
        </authorList>
    </citation>
    <scope>NUCLEOTIDE SEQUENCE [LARGE SCALE GENOMIC DNA]</scope>
    <source>
        <strain evidence="10">NIES 3700</strain>
    </source>
</reference>
<dbReference type="PROSITE" id="PS51826">
    <property type="entry name" value="PSBD"/>
    <property type="match status" value="2"/>
</dbReference>
<evidence type="ECO:0000259" key="8">
    <source>
        <dbReference type="PROSITE" id="PS51826"/>
    </source>
</evidence>
<feature type="domain" description="Peripheral subunit-binding (PSBD)" evidence="8">
    <location>
        <begin position="281"/>
        <end position="318"/>
    </location>
</feature>
<accession>A0A9W7FD19</accession>
<feature type="compositionally biased region" description="Low complexity" evidence="5">
    <location>
        <begin position="125"/>
        <end position="149"/>
    </location>
</feature>
<feature type="region of interest" description="Disordered" evidence="5">
    <location>
        <begin position="315"/>
        <end position="336"/>
    </location>
</feature>
<dbReference type="Pfam" id="PF02817">
    <property type="entry name" value="E3_binding"/>
    <property type="match status" value="2"/>
</dbReference>
<feature type="domain" description="Lipoyl-binding" evidence="7">
    <location>
        <begin position="150"/>
        <end position="226"/>
    </location>
</feature>
<sequence>MRGLLLLLVVPAATSWLVPVAPARVRTQLNGVVNMPALSSTMKEGKLSEWLTTEGSPITAGDAIATIESDKADMDLEAFNDGTLLKILVEDGETAKVGDPIALVLEEGESEEDVMAMLNGGGGSTSAPAADETAPPSAPPAAVSEPSTPHTKVYMPALSSTMTSGKVVSWEITPGDSISTGEPLLTVESDKADMEVEHLGEEGFLARVVVEEGGSCEVGEVVAVVVEKETDVAAWEDWVPGASGTPSPAPAATSPAPAVKSSSSKAASSPSPSPPSGGRVVASPLAKKIAAEKGIDLSQVTGTGPEGRITVSDVESFTGSSSASTPPKSSPPPVSTWKPASGVIAATPMARVLAKKQKIDLATITGTGQFGRVTELDVKSAMGEKPKKKKTTGATAPIELPSGFVKYTAMQSAVSSNMEATLAIPIFRVSRVIEMTSFNALYAKVKVKGVTLSALISKAVAMAVEKHPIMNSRHDPKGGIYYNEDINIANAVALEGGLITPVMKNANEKTAEELGVEWKELVQKAREGKLKPDEFNTGTFAITNLGMFGVSAFDAILPPGTGTILALGATTPVLAPCDTCIGGISKRMEMTVTVTCDHRPIYGSDAAVFLKTLADVMENPEKWKIA</sequence>
<keyword evidence="10" id="KW-1185">Reference proteome</keyword>
<dbReference type="Pfam" id="PF00198">
    <property type="entry name" value="2-oxoacid_dh"/>
    <property type="match status" value="1"/>
</dbReference>
<comment type="caution">
    <text evidence="9">The sequence shown here is derived from an EMBL/GenBank/DDBJ whole genome shotgun (WGS) entry which is preliminary data.</text>
</comment>
<evidence type="ECO:0000259" key="7">
    <source>
        <dbReference type="PROSITE" id="PS50968"/>
    </source>
</evidence>
<dbReference type="Pfam" id="PF00364">
    <property type="entry name" value="Biotin_lipoyl"/>
    <property type="match status" value="2"/>
</dbReference>
<feature type="signal peptide" evidence="6">
    <location>
        <begin position="1"/>
        <end position="15"/>
    </location>
</feature>
<evidence type="ECO:0000256" key="2">
    <source>
        <dbReference type="ARBA" id="ARBA00022823"/>
    </source>
</evidence>
<comment type="similarity">
    <text evidence="1 4">Belongs to the 2-oxoacid dehydrogenase family.</text>
</comment>
<evidence type="ECO:0000256" key="5">
    <source>
        <dbReference type="SAM" id="MobiDB-lite"/>
    </source>
</evidence>
<dbReference type="SUPFAM" id="SSF47005">
    <property type="entry name" value="Peripheral subunit-binding domain of 2-oxo acid dehydrogenase complex"/>
    <property type="match status" value="2"/>
</dbReference>
<evidence type="ECO:0000313" key="10">
    <source>
        <dbReference type="Proteomes" id="UP001165122"/>
    </source>
</evidence>
<dbReference type="PROSITE" id="PS50968">
    <property type="entry name" value="BIOTINYL_LIPOYL"/>
    <property type="match status" value="2"/>
</dbReference>
<name>A0A9W7FD19_9STRA</name>
<keyword evidence="4" id="KW-0808">Transferase</keyword>
<dbReference type="GO" id="GO:0006086">
    <property type="term" value="P:pyruvate decarboxylation to acetyl-CoA"/>
    <property type="evidence" value="ECO:0007669"/>
    <property type="project" value="InterPro"/>
</dbReference>
<dbReference type="Proteomes" id="UP001165122">
    <property type="component" value="Unassembled WGS sequence"/>
</dbReference>
<dbReference type="GO" id="GO:0045254">
    <property type="term" value="C:pyruvate dehydrogenase complex"/>
    <property type="evidence" value="ECO:0007669"/>
    <property type="project" value="InterPro"/>
</dbReference>